<accession>A0A382QTP1</accession>
<reference evidence="1" key="1">
    <citation type="submission" date="2018-05" db="EMBL/GenBank/DDBJ databases">
        <authorList>
            <person name="Lanie J.A."/>
            <person name="Ng W.-L."/>
            <person name="Kazmierczak K.M."/>
            <person name="Andrzejewski T.M."/>
            <person name="Davidsen T.M."/>
            <person name="Wayne K.J."/>
            <person name="Tettelin H."/>
            <person name="Glass J.I."/>
            <person name="Rusch D."/>
            <person name="Podicherti R."/>
            <person name="Tsui H.-C.T."/>
            <person name="Winkler M.E."/>
        </authorList>
    </citation>
    <scope>NUCLEOTIDE SEQUENCE</scope>
</reference>
<name>A0A382QTP1_9ZZZZ</name>
<evidence type="ECO:0000313" key="1">
    <source>
        <dbReference type="EMBL" id="SVC87691.1"/>
    </source>
</evidence>
<feature type="non-terminal residue" evidence="1">
    <location>
        <position position="25"/>
    </location>
</feature>
<gene>
    <name evidence="1" type="ORF">METZ01_LOCUS340545</name>
</gene>
<protein>
    <submittedName>
        <fullName evidence="1">Uncharacterized protein</fullName>
    </submittedName>
</protein>
<organism evidence="1">
    <name type="scientific">marine metagenome</name>
    <dbReference type="NCBI Taxonomy" id="408172"/>
    <lineage>
        <taxon>unclassified sequences</taxon>
        <taxon>metagenomes</taxon>
        <taxon>ecological metagenomes</taxon>
    </lineage>
</organism>
<dbReference type="AlphaFoldDB" id="A0A382QTP1"/>
<sequence length="25" mass="2695">MDSTELQSDSLEAKGRDELITIATA</sequence>
<dbReference type="EMBL" id="UINC01116154">
    <property type="protein sequence ID" value="SVC87691.1"/>
    <property type="molecule type" value="Genomic_DNA"/>
</dbReference>
<proteinExistence type="predicted"/>